<proteinExistence type="predicted"/>
<accession>A0ABR1IQF4</accession>
<comment type="caution">
    <text evidence="2">The sequence shown here is derived from an EMBL/GenBank/DDBJ whole genome shotgun (WGS) entry which is preliminary data.</text>
</comment>
<gene>
    <name evidence="2" type="ORF">VKT23_019117</name>
</gene>
<feature type="region of interest" description="Disordered" evidence="1">
    <location>
        <begin position="158"/>
        <end position="189"/>
    </location>
</feature>
<evidence type="ECO:0000256" key="1">
    <source>
        <dbReference type="SAM" id="MobiDB-lite"/>
    </source>
</evidence>
<sequence>MTTTFAHASLYPLLRKFILDGQTQKQYLQCASIRPQEELFVTELANHAKKTLEVQVPQSDLCTILRSILKDIGKSMGEGSSTLRILSPNELEATLREFLTKGDVIERFSNCRASEGFRQSFLNDTHHQFCLHLKSADIMTTDTMDFRTDINRILSANTYAEHDTQNPPNPTLKSSDTSSKDTGCLATSSSDGVLAPSVVRKVWNAHSVALCLHRDIWDNIPTEGKWNQQYHLKRKALSDRLGSDKMQEYAILAKQWNTQGPPRELLLTRSHQNKAFRFVDSCVTQLHRDYGRSGILLSCWTDPKKPDFNKVSIAQSNDLVDIRSDCPELYQDLLSVFNQIMNKCREESERKSRQENPKSPAPAHEEGLASRSYPTLPAWSPKTSKKELEHILKTFLEQVASG</sequence>
<dbReference type="Proteomes" id="UP001498398">
    <property type="component" value="Unassembled WGS sequence"/>
</dbReference>
<dbReference type="EMBL" id="JBANRG010000093">
    <property type="protein sequence ID" value="KAK7436563.1"/>
    <property type="molecule type" value="Genomic_DNA"/>
</dbReference>
<feature type="compositionally biased region" description="Basic and acidic residues" evidence="1">
    <location>
        <begin position="347"/>
        <end position="356"/>
    </location>
</feature>
<evidence type="ECO:0000313" key="3">
    <source>
        <dbReference type="Proteomes" id="UP001498398"/>
    </source>
</evidence>
<keyword evidence="3" id="KW-1185">Reference proteome</keyword>
<feature type="region of interest" description="Disordered" evidence="1">
    <location>
        <begin position="347"/>
        <end position="381"/>
    </location>
</feature>
<name>A0ABR1IQF4_9AGAR</name>
<organism evidence="2 3">
    <name type="scientific">Marasmiellus scandens</name>
    <dbReference type="NCBI Taxonomy" id="2682957"/>
    <lineage>
        <taxon>Eukaryota</taxon>
        <taxon>Fungi</taxon>
        <taxon>Dikarya</taxon>
        <taxon>Basidiomycota</taxon>
        <taxon>Agaricomycotina</taxon>
        <taxon>Agaricomycetes</taxon>
        <taxon>Agaricomycetidae</taxon>
        <taxon>Agaricales</taxon>
        <taxon>Marasmiineae</taxon>
        <taxon>Omphalotaceae</taxon>
        <taxon>Marasmiellus</taxon>
    </lineage>
</organism>
<evidence type="ECO:0000313" key="2">
    <source>
        <dbReference type="EMBL" id="KAK7436563.1"/>
    </source>
</evidence>
<feature type="compositionally biased region" description="Low complexity" evidence="1">
    <location>
        <begin position="173"/>
        <end position="182"/>
    </location>
</feature>
<reference evidence="2 3" key="1">
    <citation type="submission" date="2024-01" db="EMBL/GenBank/DDBJ databases">
        <title>A draft genome for the cacao thread blight pathogen Marasmiellus scandens.</title>
        <authorList>
            <person name="Baruah I.K."/>
            <person name="Leung J."/>
            <person name="Bukari Y."/>
            <person name="Amoako-Attah I."/>
            <person name="Meinhardt L.W."/>
            <person name="Bailey B.A."/>
            <person name="Cohen S.P."/>
        </authorList>
    </citation>
    <scope>NUCLEOTIDE SEQUENCE [LARGE SCALE GENOMIC DNA]</scope>
    <source>
        <strain evidence="2 3">GH-19</strain>
    </source>
</reference>
<protein>
    <submittedName>
        <fullName evidence="2">Uncharacterized protein</fullName>
    </submittedName>
</protein>